<dbReference type="InterPro" id="IPR026846">
    <property type="entry name" value="Nse2(Mms21)"/>
</dbReference>
<evidence type="ECO:0000256" key="4">
    <source>
        <dbReference type="ARBA" id="ARBA00020923"/>
    </source>
</evidence>
<dbReference type="InterPro" id="IPR004181">
    <property type="entry name" value="Znf_MIZ"/>
</dbReference>
<organism evidence="15">
    <name type="scientific">Amblyomma triste</name>
    <name type="common">Neotropical tick</name>
    <dbReference type="NCBI Taxonomy" id="251400"/>
    <lineage>
        <taxon>Eukaryota</taxon>
        <taxon>Metazoa</taxon>
        <taxon>Ecdysozoa</taxon>
        <taxon>Arthropoda</taxon>
        <taxon>Chelicerata</taxon>
        <taxon>Arachnida</taxon>
        <taxon>Acari</taxon>
        <taxon>Parasitiformes</taxon>
        <taxon>Ixodida</taxon>
        <taxon>Ixodoidea</taxon>
        <taxon>Ixodidae</taxon>
        <taxon>Amblyomminae</taxon>
        <taxon>Amblyomma</taxon>
    </lineage>
</organism>
<dbReference type="UniPathway" id="UPA00886"/>
<keyword evidence="7 13" id="KW-0863">Zinc-finger</keyword>
<dbReference type="PROSITE" id="PS51044">
    <property type="entry name" value="ZF_SP_RING"/>
    <property type="match status" value="1"/>
</dbReference>
<evidence type="ECO:0000256" key="11">
    <source>
        <dbReference type="ARBA" id="ARBA00031731"/>
    </source>
</evidence>
<dbReference type="AlphaFoldDB" id="A0A023G7R8"/>
<proteinExistence type="evidence at transcript level"/>
<dbReference type="Gene3D" id="3.30.40.10">
    <property type="entry name" value="Zinc/RING finger domain, C3HC4 (zinc finger)"/>
    <property type="match status" value="1"/>
</dbReference>
<comment type="subcellular location">
    <subcellularLocation>
        <location evidence="1">Nucleus</location>
    </subcellularLocation>
</comment>
<dbReference type="PANTHER" id="PTHR21330:SF1">
    <property type="entry name" value="E3 SUMO-PROTEIN LIGASE NSE2"/>
    <property type="match status" value="1"/>
</dbReference>
<dbReference type="GO" id="GO:0008270">
    <property type="term" value="F:zinc ion binding"/>
    <property type="evidence" value="ECO:0007669"/>
    <property type="project" value="UniProtKB-KW"/>
</dbReference>
<comment type="pathway">
    <text evidence="2">Protein modification; protein sumoylation.</text>
</comment>
<dbReference type="GO" id="GO:0005634">
    <property type="term" value="C:nucleus"/>
    <property type="evidence" value="ECO:0007669"/>
    <property type="project" value="UniProtKB-SubCell"/>
</dbReference>
<keyword evidence="9" id="KW-0862">Zinc</keyword>
<evidence type="ECO:0000256" key="6">
    <source>
        <dbReference type="ARBA" id="ARBA00022723"/>
    </source>
</evidence>
<dbReference type="EMBL" id="GBBM01005554">
    <property type="protein sequence ID" value="JAC29864.1"/>
    <property type="molecule type" value="mRNA"/>
</dbReference>
<keyword evidence="6" id="KW-0479">Metal-binding</keyword>
<evidence type="ECO:0000256" key="2">
    <source>
        <dbReference type="ARBA" id="ARBA00004718"/>
    </source>
</evidence>
<comment type="similarity">
    <text evidence="3">Belongs to the NSE2 family.</text>
</comment>
<dbReference type="Pfam" id="PF11789">
    <property type="entry name" value="zf-Nse"/>
    <property type="match status" value="1"/>
</dbReference>
<evidence type="ECO:0000256" key="5">
    <source>
        <dbReference type="ARBA" id="ARBA00022679"/>
    </source>
</evidence>
<dbReference type="GO" id="GO:0030915">
    <property type="term" value="C:Smc5-Smc6 complex"/>
    <property type="evidence" value="ECO:0007669"/>
    <property type="project" value="InterPro"/>
</dbReference>
<evidence type="ECO:0000256" key="9">
    <source>
        <dbReference type="ARBA" id="ARBA00022833"/>
    </source>
</evidence>
<keyword evidence="8" id="KW-0833">Ubl conjugation pathway</keyword>
<dbReference type="PANTHER" id="PTHR21330">
    <property type="entry name" value="E3 SUMO-PROTEIN LIGASE NSE2"/>
    <property type="match status" value="1"/>
</dbReference>
<evidence type="ECO:0000256" key="10">
    <source>
        <dbReference type="ARBA" id="ARBA00023242"/>
    </source>
</evidence>
<keyword evidence="10" id="KW-0539">Nucleus</keyword>
<accession>A0A023G7R8</accession>
<evidence type="ECO:0000259" key="14">
    <source>
        <dbReference type="PROSITE" id="PS51044"/>
    </source>
</evidence>
<protein>
    <recommendedName>
        <fullName evidence="4">E3 SUMO-protein ligase NSE2</fullName>
    </recommendedName>
    <alternativeName>
        <fullName evidence="11">E3 SUMO-protein transferase NSE2</fullName>
    </alternativeName>
    <alternativeName>
        <fullName evidence="12">Non-structural maintenance of chromosomes element 2 homolog</fullName>
    </alternativeName>
</protein>
<evidence type="ECO:0000256" key="3">
    <source>
        <dbReference type="ARBA" id="ARBA00008212"/>
    </source>
</evidence>
<dbReference type="GO" id="GO:0000724">
    <property type="term" value="P:double-strand break repair via homologous recombination"/>
    <property type="evidence" value="ECO:0007669"/>
    <property type="project" value="InterPro"/>
</dbReference>
<dbReference type="InterPro" id="IPR013083">
    <property type="entry name" value="Znf_RING/FYVE/PHD"/>
</dbReference>
<name>A0A023G7R8_AMBTT</name>
<dbReference type="SUPFAM" id="SSF57850">
    <property type="entry name" value="RING/U-box"/>
    <property type="match status" value="1"/>
</dbReference>
<dbReference type="CDD" id="cd16651">
    <property type="entry name" value="SPL-RING_NSE2"/>
    <property type="match status" value="1"/>
</dbReference>
<dbReference type="GO" id="GO:0061665">
    <property type="term" value="F:SUMO ligase activity"/>
    <property type="evidence" value="ECO:0007669"/>
    <property type="project" value="TreeGrafter"/>
</dbReference>
<sequence>MAKQYSFKSFDMAVDDFGELNKLIRNEMSMIRKVAADVCEVFEGDEARQPLDELKGCMKSAIEQENDNKKYVEVAKALSRKVAANPEALHGSLRQELVSAYEAAKGRQENPEIHAEFKDLLKITSAADRGASSFQDSCDGMTISEDLVDGHWIDPITQKNIEVPVKNMKCGHIYDKNSISHYIKITNRPRCPCLGCGNKSLLRMEDLVDDLFLARVLKDRSEKND</sequence>
<evidence type="ECO:0000256" key="12">
    <source>
        <dbReference type="ARBA" id="ARBA00032533"/>
    </source>
</evidence>
<evidence type="ECO:0000256" key="13">
    <source>
        <dbReference type="PROSITE-ProRule" id="PRU00452"/>
    </source>
</evidence>
<feature type="domain" description="SP-RING-type" evidence="14">
    <location>
        <begin position="135"/>
        <end position="222"/>
    </location>
</feature>
<evidence type="ECO:0000256" key="8">
    <source>
        <dbReference type="ARBA" id="ARBA00022786"/>
    </source>
</evidence>
<evidence type="ECO:0000313" key="15">
    <source>
        <dbReference type="EMBL" id="JAC29864.1"/>
    </source>
</evidence>
<dbReference type="GO" id="GO:0016925">
    <property type="term" value="P:protein sumoylation"/>
    <property type="evidence" value="ECO:0007669"/>
    <property type="project" value="UniProtKB-UniPathway"/>
</dbReference>
<evidence type="ECO:0000256" key="1">
    <source>
        <dbReference type="ARBA" id="ARBA00004123"/>
    </source>
</evidence>
<evidence type="ECO:0000256" key="7">
    <source>
        <dbReference type="ARBA" id="ARBA00022771"/>
    </source>
</evidence>
<keyword evidence="5" id="KW-0808">Transferase</keyword>
<reference evidence="15" key="1">
    <citation type="submission" date="2014-03" db="EMBL/GenBank/DDBJ databases">
        <title>The sialotranscriptome of Amblyomma triste, Amblyomma parvum and Amblyomma cajennense ticks, uncovered by 454-based RNA-seq.</title>
        <authorList>
            <person name="Garcia G.R."/>
            <person name="Gardinassi L.G."/>
            <person name="Ribeiro J.M."/>
            <person name="Anatriello E."/>
            <person name="Ferreira B.R."/>
            <person name="Moreira H.N."/>
            <person name="Mafra C."/>
            <person name="Olegario M.M."/>
            <person name="Szabo P.J."/>
            <person name="Miranda-Santos I.K."/>
            <person name="Maruyama S.R."/>
        </authorList>
    </citation>
    <scope>NUCLEOTIDE SEQUENCE</scope>
    <source>
        <strain evidence="15">Mato Grasso do Sul</strain>
        <tissue evidence="15">Salivary glands</tissue>
    </source>
</reference>